<dbReference type="Gene3D" id="3.30.70.1730">
    <property type="match status" value="1"/>
</dbReference>
<dbReference type="HAMAP" id="MF_00362">
    <property type="entry name" value="Ribosomal_uL10"/>
    <property type="match status" value="1"/>
</dbReference>
<dbReference type="SMR" id="A0A8J9X294"/>
<dbReference type="GO" id="GO:1990904">
    <property type="term" value="C:ribonucleoprotein complex"/>
    <property type="evidence" value="ECO:0007669"/>
    <property type="project" value="UniProtKB-KW"/>
</dbReference>
<dbReference type="Gene3D" id="6.10.250.290">
    <property type="match status" value="1"/>
</dbReference>
<evidence type="ECO:0008006" key="5">
    <source>
        <dbReference type="Google" id="ProtNLM"/>
    </source>
</evidence>
<evidence type="ECO:0000256" key="2">
    <source>
        <dbReference type="ARBA" id="ARBA00022980"/>
    </source>
</evidence>
<dbReference type="PANTHER" id="PTHR11560">
    <property type="entry name" value="39S RIBOSOMAL PROTEIN L10, MITOCHONDRIAL"/>
    <property type="match status" value="1"/>
</dbReference>
<sequence length="182" mass="19267">MGGAQGYATSLEGKKNTVTKVQSLLDSSQMVFTIPAGSITVAQTQALRRSMPSGTTVQIVKNKLMARAVEGTDYAVATSLLQGANAWFFIEEDIGGTLKAYNAFLKNFGKRESHPILGGVIEGNTYDAAGVEAIGKLPSKQDLYAKIAGSIKAVPTKVARVIKAPNSKLARAIKLATDEVHK</sequence>
<dbReference type="GO" id="GO:0005840">
    <property type="term" value="C:ribosome"/>
    <property type="evidence" value="ECO:0007669"/>
    <property type="project" value="UniProtKB-KW"/>
</dbReference>
<dbReference type="Pfam" id="PF00466">
    <property type="entry name" value="Ribosomal_L10"/>
    <property type="match status" value="1"/>
</dbReference>
<dbReference type="NCBIfam" id="NF000955">
    <property type="entry name" value="PRK00099.1-1"/>
    <property type="match status" value="1"/>
</dbReference>
<comment type="similarity">
    <text evidence="1">Belongs to the universal ribosomal protein uL10 family.</text>
</comment>
<keyword evidence="2" id="KW-0689">Ribosomal protein</keyword>
<dbReference type="InterPro" id="IPR043141">
    <property type="entry name" value="Ribosomal_uL10-like_sf"/>
</dbReference>
<keyword evidence="3" id="KW-0687">Ribonucleoprotein</keyword>
<evidence type="ECO:0000313" key="4">
    <source>
        <dbReference type="EMBL" id="CAG9283107.1"/>
    </source>
</evidence>
<gene>
    <name evidence="4" type="ORF">PTTT1_LOCUS21733</name>
</gene>
<dbReference type="EMBL" id="OU594959">
    <property type="protein sequence ID" value="CAG9283107.1"/>
    <property type="molecule type" value="Genomic_DNA"/>
</dbReference>
<dbReference type="InterPro" id="IPR047865">
    <property type="entry name" value="Ribosomal_uL10_bac_type"/>
</dbReference>
<reference evidence="4" key="1">
    <citation type="submission" date="2022-02" db="EMBL/GenBank/DDBJ databases">
        <authorList>
            <person name="Giguere J D."/>
        </authorList>
    </citation>
    <scope>NUCLEOTIDE SEQUENCE</scope>
    <source>
        <strain evidence="4">CCAP 1055/1</strain>
    </source>
</reference>
<dbReference type="SUPFAM" id="SSF160369">
    <property type="entry name" value="Ribosomal protein L10-like"/>
    <property type="match status" value="1"/>
</dbReference>
<dbReference type="Proteomes" id="UP000836788">
    <property type="component" value="Chromosome 18"/>
</dbReference>
<dbReference type="InterPro" id="IPR022973">
    <property type="entry name" value="Ribosomal_uL10_bac"/>
</dbReference>
<dbReference type="InterPro" id="IPR001790">
    <property type="entry name" value="Ribosomal_uL10"/>
</dbReference>
<evidence type="ECO:0000256" key="3">
    <source>
        <dbReference type="ARBA" id="ARBA00023274"/>
    </source>
</evidence>
<organism evidence="4">
    <name type="scientific">Phaeodactylum tricornutum</name>
    <name type="common">Diatom</name>
    <dbReference type="NCBI Taxonomy" id="2850"/>
    <lineage>
        <taxon>Eukaryota</taxon>
        <taxon>Sar</taxon>
        <taxon>Stramenopiles</taxon>
        <taxon>Ochrophyta</taxon>
        <taxon>Bacillariophyta</taxon>
        <taxon>Bacillariophyceae</taxon>
        <taxon>Bacillariophycidae</taxon>
        <taxon>Naviculales</taxon>
        <taxon>Phaeodactylaceae</taxon>
        <taxon>Phaeodactylum</taxon>
    </lineage>
</organism>
<dbReference type="AlphaFoldDB" id="A0A8J9X294"/>
<protein>
    <recommendedName>
        <fullName evidence="5">50S ribosomal protein L10</fullName>
    </recommendedName>
</protein>
<evidence type="ECO:0000256" key="1">
    <source>
        <dbReference type="ARBA" id="ARBA00008889"/>
    </source>
</evidence>
<accession>A0A8J9X294</accession>
<name>A0A8J9X294_PHATR</name>
<proteinExistence type="inferred from homology"/>
<dbReference type="CDD" id="cd05797">
    <property type="entry name" value="Ribosomal_L10"/>
    <property type="match status" value="1"/>
</dbReference>